<proteinExistence type="predicted"/>
<dbReference type="KEGG" id="aon:DEH84_16905"/>
<gene>
    <name evidence="1" type="ORF">DEH84_16905</name>
</gene>
<keyword evidence="2" id="KW-1185">Reference proteome</keyword>
<dbReference type="Proteomes" id="UP000244892">
    <property type="component" value="Chromosome"/>
</dbReference>
<sequence>MSKNGPYPIVSDPRDAGYLTAITIENDVVLMNGADGCGARIDYTRDFYIDRTLAEAIDDAGGIKKFNAFVERKLKTTITAWKQKLELKEPLTKNDSDVCQLLARTSIYKGLKEIVLWDTLYFYKFDLGADYKGAFRK</sequence>
<organism evidence="1 2">
    <name type="scientific">Aquabacterium olei</name>
    <dbReference type="NCBI Taxonomy" id="1296669"/>
    <lineage>
        <taxon>Bacteria</taxon>
        <taxon>Pseudomonadati</taxon>
        <taxon>Pseudomonadota</taxon>
        <taxon>Betaproteobacteria</taxon>
        <taxon>Burkholderiales</taxon>
        <taxon>Aquabacterium</taxon>
    </lineage>
</organism>
<protein>
    <submittedName>
        <fullName evidence="1">Uncharacterized protein</fullName>
    </submittedName>
</protein>
<accession>A0A2U8FV35</accession>
<name>A0A2U8FV35_9BURK</name>
<evidence type="ECO:0000313" key="2">
    <source>
        <dbReference type="Proteomes" id="UP000244892"/>
    </source>
</evidence>
<dbReference type="AlphaFoldDB" id="A0A2U8FV35"/>
<reference evidence="1 2" key="1">
    <citation type="submission" date="2018-05" db="EMBL/GenBank/DDBJ databases">
        <title>complete genome sequence of Aquabacterium olei NBRC 110486.</title>
        <authorList>
            <person name="Tang B."/>
            <person name="Chang J."/>
            <person name="Zhang L."/>
            <person name="Yang H."/>
        </authorList>
    </citation>
    <scope>NUCLEOTIDE SEQUENCE [LARGE SCALE GENOMIC DNA]</scope>
    <source>
        <strain evidence="1 2">NBRC 110486</strain>
    </source>
</reference>
<dbReference type="EMBL" id="CP029210">
    <property type="protein sequence ID" value="AWI54913.1"/>
    <property type="molecule type" value="Genomic_DNA"/>
</dbReference>
<evidence type="ECO:0000313" key="1">
    <source>
        <dbReference type="EMBL" id="AWI54913.1"/>
    </source>
</evidence>